<feature type="transmembrane region" description="Helical" evidence="1">
    <location>
        <begin position="256"/>
        <end position="275"/>
    </location>
</feature>
<dbReference type="EMBL" id="JAJEQT010000004">
    <property type="protein sequence ID" value="MCC2218870.1"/>
    <property type="molecule type" value="Genomic_DNA"/>
</dbReference>
<keyword evidence="1" id="KW-0472">Membrane</keyword>
<keyword evidence="1" id="KW-0812">Transmembrane</keyword>
<dbReference type="InterPro" id="IPR045723">
    <property type="entry name" value="DUF6077"/>
</dbReference>
<feature type="transmembrane region" description="Helical" evidence="1">
    <location>
        <begin position="6"/>
        <end position="27"/>
    </location>
</feature>
<sequence length="358" mass="40296">MTASVGNIVLYILFLWIAPVFVGNAICNRLSMRGTIPRSFVMGYLSMWAVFQIITVPLILLKVSFLVDVVVYSMFLIGIIVYGIVKKTYCSMTIPKVEPSAWVGIIVMLATGIYMIVQSFRLQLTNADDTRFVVNAVDTVRTNRMLLTDVNTGKEILSWTGDLFKDVISPWAVFAAYLSKITGISAASMMHTFLPPVLLAVMMCIFWLVAGELFDKHIYRALFVILLLVMYMYGYFSIYNAETFTIIRLWQGKATMAAVGIPALLYAFLRLYRLLPDDRRWKEKTVYNAEQKGAICMVWLTVFAVALLTSMSYILSTVMIGCFGFVYGIAKKSLRTAIMVWGTCLVNIAYLGISTLLH</sequence>
<accession>A0ABS8FNT6</accession>
<comment type="caution">
    <text evidence="2">The sequence shown here is derived from an EMBL/GenBank/DDBJ whole genome shotgun (WGS) entry which is preliminary data.</text>
</comment>
<feature type="transmembrane region" description="Helical" evidence="1">
    <location>
        <begin position="193"/>
        <end position="211"/>
    </location>
</feature>
<feature type="transmembrane region" description="Helical" evidence="1">
    <location>
        <begin position="97"/>
        <end position="117"/>
    </location>
</feature>
<organism evidence="2 3">
    <name type="scientific">Coprococcus hominis</name>
    <name type="common">ex Arizal et al. 2022</name>
    <dbReference type="NCBI Taxonomy" id="2881262"/>
    <lineage>
        <taxon>Bacteria</taxon>
        <taxon>Bacillati</taxon>
        <taxon>Bacillota</taxon>
        <taxon>Clostridia</taxon>
        <taxon>Lachnospirales</taxon>
        <taxon>Lachnospiraceae</taxon>
        <taxon>Coprococcus</taxon>
    </lineage>
</organism>
<keyword evidence="1" id="KW-1133">Transmembrane helix</keyword>
<evidence type="ECO:0000313" key="3">
    <source>
        <dbReference type="Proteomes" id="UP001198495"/>
    </source>
</evidence>
<feature type="transmembrane region" description="Helical" evidence="1">
    <location>
        <begin position="39"/>
        <end position="59"/>
    </location>
</feature>
<evidence type="ECO:0000313" key="2">
    <source>
        <dbReference type="EMBL" id="MCC2218870.1"/>
    </source>
</evidence>
<feature type="transmembrane region" description="Helical" evidence="1">
    <location>
        <begin position="218"/>
        <end position="236"/>
    </location>
</feature>
<reference evidence="2 3" key="1">
    <citation type="submission" date="2021-10" db="EMBL/GenBank/DDBJ databases">
        <title>Anaerobic single-cell dispensing facilitates the cultivation of human gut bacteria.</title>
        <authorList>
            <person name="Afrizal A."/>
        </authorList>
    </citation>
    <scope>NUCLEOTIDE SEQUENCE [LARGE SCALE GENOMIC DNA]</scope>
    <source>
        <strain evidence="2 3">CLA-AA-H212</strain>
    </source>
</reference>
<dbReference type="Pfam" id="PF19554">
    <property type="entry name" value="DUF6077"/>
    <property type="match status" value="1"/>
</dbReference>
<proteinExistence type="predicted"/>
<gene>
    <name evidence="2" type="ORF">LKD28_07465</name>
</gene>
<dbReference type="RefSeq" id="WP_227573231.1">
    <property type="nucleotide sequence ID" value="NZ_JAJEQT010000004.1"/>
</dbReference>
<feature type="transmembrane region" description="Helical" evidence="1">
    <location>
        <begin position="65"/>
        <end position="85"/>
    </location>
</feature>
<evidence type="ECO:0000256" key="1">
    <source>
        <dbReference type="SAM" id="Phobius"/>
    </source>
</evidence>
<protein>
    <submittedName>
        <fullName evidence="2">DUF6077 domain-containing protein</fullName>
    </submittedName>
</protein>
<dbReference type="Proteomes" id="UP001198495">
    <property type="component" value="Unassembled WGS sequence"/>
</dbReference>
<name>A0ABS8FNT6_9FIRM</name>
<feature type="transmembrane region" description="Helical" evidence="1">
    <location>
        <begin position="296"/>
        <end position="326"/>
    </location>
</feature>
<keyword evidence="3" id="KW-1185">Reference proteome</keyword>
<feature type="transmembrane region" description="Helical" evidence="1">
    <location>
        <begin position="338"/>
        <end position="357"/>
    </location>
</feature>